<evidence type="ECO:0000313" key="2">
    <source>
        <dbReference type="EMBL" id="KAF7354449.1"/>
    </source>
</evidence>
<keyword evidence="3" id="KW-1185">Reference proteome</keyword>
<sequence>MAKICGKHFAHHAAINSPLNLTLAADLRDVLECIKEPTLLVSRGGKSRPLISEVIPALQTLRAALERAANSDEIADICRVAAYGGGLVLDKYLNLVPECEVYEFSIAAMRVIQEGRALGGTHSGFSSRACQPRRRFAAVADPTPRIPVQIPDDIDSYFDTPPLSSLDGKTVLQYWAAERVIQPSLAEMALTYCSAPATSVDGERSFSEGRNQCSWNQQSMSSQTFREQMSVGAWSEAPFFDLNVAEAIIDSHSRALRGSN</sequence>
<dbReference type="Pfam" id="PF05699">
    <property type="entry name" value="Dimer_Tnp_hAT"/>
    <property type="match status" value="1"/>
</dbReference>
<name>A0A8H6Y8N6_9AGAR</name>
<dbReference type="InterPro" id="IPR012337">
    <property type="entry name" value="RNaseH-like_sf"/>
</dbReference>
<dbReference type="EMBL" id="JACAZI010000008">
    <property type="protein sequence ID" value="KAF7354449.1"/>
    <property type="molecule type" value="Genomic_DNA"/>
</dbReference>
<dbReference type="InterPro" id="IPR008906">
    <property type="entry name" value="HATC_C_dom"/>
</dbReference>
<organism evidence="2 3">
    <name type="scientific">Mycena venus</name>
    <dbReference type="NCBI Taxonomy" id="2733690"/>
    <lineage>
        <taxon>Eukaryota</taxon>
        <taxon>Fungi</taxon>
        <taxon>Dikarya</taxon>
        <taxon>Basidiomycota</taxon>
        <taxon>Agaricomycotina</taxon>
        <taxon>Agaricomycetes</taxon>
        <taxon>Agaricomycetidae</taxon>
        <taxon>Agaricales</taxon>
        <taxon>Marasmiineae</taxon>
        <taxon>Mycenaceae</taxon>
        <taxon>Mycena</taxon>
    </lineage>
</organism>
<dbReference type="GO" id="GO:0046983">
    <property type="term" value="F:protein dimerization activity"/>
    <property type="evidence" value="ECO:0007669"/>
    <property type="project" value="InterPro"/>
</dbReference>
<gene>
    <name evidence="2" type="ORF">MVEN_01134000</name>
</gene>
<reference evidence="2" key="1">
    <citation type="submission" date="2020-05" db="EMBL/GenBank/DDBJ databases">
        <title>Mycena genomes resolve the evolution of fungal bioluminescence.</title>
        <authorList>
            <person name="Tsai I.J."/>
        </authorList>
    </citation>
    <scope>NUCLEOTIDE SEQUENCE</scope>
    <source>
        <strain evidence="2">CCC161011</strain>
    </source>
</reference>
<feature type="domain" description="HAT C-terminal dimerisation" evidence="1">
    <location>
        <begin position="154"/>
        <end position="234"/>
    </location>
</feature>
<protein>
    <submittedName>
        <fullName evidence="2">Dimer-Tnp-hAT domain-containing protein</fullName>
    </submittedName>
</protein>
<accession>A0A8H6Y8N6</accession>
<proteinExistence type="predicted"/>
<dbReference type="Proteomes" id="UP000620124">
    <property type="component" value="Unassembled WGS sequence"/>
</dbReference>
<evidence type="ECO:0000259" key="1">
    <source>
        <dbReference type="Pfam" id="PF05699"/>
    </source>
</evidence>
<dbReference type="SUPFAM" id="SSF53098">
    <property type="entry name" value="Ribonuclease H-like"/>
    <property type="match status" value="1"/>
</dbReference>
<dbReference type="OrthoDB" id="3268424at2759"/>
<dbReference type="AlphaFoldDB" id="A0A8H6Y8N6"/>
<evidence type="ECO:0000313" key="3">
    <source>
        <dbReference type="Proteomes" id="UP000620124"/>
    </source>
</evidence>
<comment type="caution">
    <text evidence="2">The sequence shown here is derived from an EMBL/GenBank/DDBJ whole genome shotgun (WGS) entry which is preliminary data.</text>
</comment>